<accession>A0A8R1EWA4</accession>
<proteinExistence type="predicted"/>
<evidence type="ECO:0000313" key="2">
    <source>
        <dbReference type="EnsemblMetazoa" id="CJA41903.1"/>
    </source>
</evidence>
<protein>
    <submittedName>
        <fullName evidence="2">Piwi domain-containing protein</fullName>
    </submittedName>
</protein>
<sequence>MQITYYLSFGHQVSYAPPAVPDVLYAASNLAKRGRNNFKTHKKLSNLEYQTKKIIDKNRDIISQENEDMVLNLIIDSISDKVNNLTIKSRNFWA</sequence>
<dbReference type="InterPro" id="IPR003165">
    <property type="entry name" value="Piwi"/>
</dbReference>
<dbReference type="EnsemblMetazoa" id="CJA41903.1">
    <property type="protein sequence ID" value="CJA41903.1"/>
    <property type="gene ID" value="WBGene00217751"/>
</dbReference>
<dbReference type="AlphaFoldDB" id="A0A8R1EWA4"/>
<dbReference type="Proteomes" id="UP000005237">
    <property type="component" value="Unassembled WGS sequence"/>
</dbReference>
<dbReference type="Pfam" id="PF02171">
    <property type="entry name" value="Piwi"/>
    <property type="match status" value="1"/>
</dbReference>
<evidence type="ECO:0000259" key="1">
    <source>
        <dbReference type="Pfam" id="PF02171"/>
    </source>
</evidence>
<reference evidence="2" key="2">
    <citation type="submission" date="2022-06" db="UniProtKB">
        <authorList>
            <consortium name="EnsemblMetazoa"/>
        </authorList>
    </citation>
    <scope>IDENTIFICATION</scope>
    <source>
        <strain evidence="2">DF5081</strain>
    </source>
</reference>
<organism evidence="2 3">
    <name type="scientific">Caenorhabditis japonica</name>
    <dbReference type="NCBI Taxonomy" id="281687"/>
    <lineage>
        <taxon>Eukaryota</taxon>
        <taxon>Metazoa</taxon>
        <taxon>Ecdysozoa</taxon>
        <taxon>Nematoda</taxon>
        <taxon>Chromadorea</taxon>
        <taxon>Rhabditida</taxon>
        <taxon>Rhabditina</taxon>
        <taxon>Rhabditomorpha</taxon>
        <taxon>Rhabditoidea</taxon>
        <taxon>Rhabditidae</taxon>
        <taxon>Peloderinae</taxon>
        <taxon>Caenorhabditis</taxon>
    </lineage>
</organism>
<keyword evidence="3" id="KW-1185">Reference proteome</keyword>
<dbReference type="GO" id="GO:0003676">
    <property type="term" value="F:nucleic acid binding"/>
    <property type="evidence" value="ECO:0007669"/>
    <property type="project" value="InterPro"/>
</dbReference>
<evidence type="ECO:0000313" key="3">
    <source>
        <dbReference type="Proteomes" id="UP000005237"/>
    </source>
</evidence>
<reference evidence="3" key="1">
    <citation type="submission" date="2010-08" db="EMBL/GenBank/DDBJ databases">
        <authorList>
            <consortium name="Caenorhabditis japonica Sequencing Consortium"/>
            <person name="Wilson R.K."/>
        </authorList>
    </citation>
    <scope>NUCLEOTIDE SEQUENCE [LARGE SCALE GENOMIC DNA]</scope>
    <source>
        <strain evidence="3">DF5081</strain>
    </source>
</reference>
<feature type="domain" description="Piwi" evidence="1">
    <location>
        <begin position="1"/>
        <end position="39"/>
    </location>
</feature>
<name>A0A8R1EWA4_CAEJA</name>